<dbReference type="HAMAP" id="MF_00235">
    <property type="entry name" value="Adenylate_kinase_Adk"/>
    <property type="match status" value="1"/>
</dbReference>
<dbReference type="PRINTS" id="PR00094">
    <property type="entry name" value="ADENYLTKNASE"/>
</dbReference>
<dbReference type="GO" id="GO:0004659">
    <property type="term" value="F:prenyltransferase activity"/>
    <property type="evidence" value="ECO:0000318"/>
    <property type="project" value="GO_Central"/>
</dbReference>
<reference evidence="14" key="2">
    <citation type="submission" date="2025-08" db="UniProtKB">
        <authorList>
            <consortium name="RefSeq"/>
        </authorList>
    </citation>
    <scope>IDENTIFICATION</scope>
</reference>
<dbReference type="PROSITE" id="PS00444">
    <property type="entry name" value="POLYPRENYL_SYNTHASE_2"/>
    <property type="match status" value="1"/>
</dbReference>
<dbReference type="GO" id="GO:0046872">
    <property type="term" value="F:metal ion binding"/>
    <property type="evidence" value="ECO:0007669"/>
    <property type="project" value="UniProtKB-KW"/>
</dbReference>
<dbReference type="PANTHER" id="PTHR12001">
    <property type="entry name" value="GERANYLGERANYL PYROPHOSPHATE SYNTHASE"/>
    <property type="match status" value="1"/>
</dbReference>
<dbReference type="InterPro" id="IPR033749">
    <property type="entry name" value="Polyprenyl_synt_CS"/>
</dbReference>
<comment type="similarity">
    <text evidence="3 12">Belongs to the adenylate kinase family.</text>
</comment>
<evidence type="ECO:0000256" key="3">
    <source>
        <dbReference type="ARBA" id="ARBA00007220"/>
    </source>
</evidence>
<dbReference type="GO" id="GO:0009507">
    <property type="term" value="C:chloroplast"/>
    <property type="evidence" value="ECO:0000318"/>
    <property type="project" value="GO_Central"/>
</dbReference>
<evidence type="ECO:0000256" key="12">
    <source>
        <dbReference type="RuleBase" id="RU003330"/>
    </source>
</evidence>
<evidence type="ECO:0000256" key="4">
    <source>
        <dbReference type="ARBA" id="ARBA00012955"/>
    </source>
</evidence>
<keyword evidence="8 12" id="KW-0418">Kinase</keyword>
<dbReference type="Gene3D" id="3.40.50.300">
    <property type="entry name" value="P-loop containing nucleotide triphosphate hydrolases"/>
    <property type="match status" value="1"/>
</dbReference>
<gene>
    <name evidence="14" type="primary">LOC107959686</name>
</gene>
<comment type="similarity">
    <text evidence="2">Belongs to the FPP/GGPP synthase family.</text>
</comment>
<reference evidence="13" key="1">
    <citation type="journal article" date="2020" name="Nat. Genet.">
        <title>Genomic diversifications of five Gossypium allopolyploid species and their impact on cotton improvement.</title>
        <authorList>
            <person name="Chen Z.J."/>
            <person name="Sreedasyam A."/>
            <person name="Ando A."/>
            <person name="Song Q."/>
            <person name="De Santiago L.M."/>
            <person name="Hulse-Kemp A.M."/>
            <person name="Ding M."/>
            <person name="Ye W."/>
            <person name="Kirkbride R.C."/>
            <person name="Jenkins J."/>
            <person name="Plott C."/>
            <person name="Lovell J."/>
            <person name="Lin Y.M."/>
            <person name="Vaughn R."/>
            <person name="Liu B."/>
            <person name="Simpson S."/>
            <person name="Scheffler B.E."/>
            <person name="Wen L."/>
            <person name="Saski C.A."/>
            <person name="Grover C.E."/>
            <person name="Hu G."/>
            <person name="Conover J.L."/>
            <person name="Carlson J.W."/>
            <person name="Shu S."/>
            <person name="Boston L.B."/>
            <person name="Williams M."/>
            <person name="Peterson D.G."/>
            <person name="McGee K."/>
            <person name="Jones D.C."/>
            <person name="Wendel J.F."/>
            <person name="Stelly D.M."/>
            <person name="Grimwood J."/>
            <person name="Schmutz J."/>
        </authorList>
    </citation>
    <scope>NUCLEOTIDE SEQUENCE [LARGE SCALE GENOMIC DNA]</scope>
    <source>
        <strain evidence="13">cv. TM-1</strain>
    </source>
</reference>
<accession>A0A1U8PM52</accession>
<dbReference type="PANTHER" id="PTHR12001:SF69">
    <property type="entry name" value="ALL TRANS-POLYPRENYL-DIPHOSPHATE SYNTHASE PDSS1"/>
    <property type="match status" value="1"/>
</dbReference>
<sequence>MNELLRCMKCAPKPEKHLILIGPPGSGKGTQSPIIKDEHCLCPLATGDMLRAVVSSKTALCIKAKEAMDNFKLVHDDLVVGIIDEAIKKPSCKKGFILDGFPRTVAQAQKLSRLLRILQVVSLFDFDVKLKDYLLKSYYKTTSLIATSTKGAVIFSGADHSVTKQMYGYGKNLGLSFQVVDDILDFTQSAEQLGKPAGSDLAKGNLTVQVINMA</sequence>
<evidence type="ECO:0000256" key="2">
    <source>
        <dbReference type="ARBA" id="ARBA00006706"/>
    </source>
</evidence>
<keyword evidence="13" id="KW-1185">Reference proteome</keyword>
<evidence type="ECO:0000256" key="8">
    <source>
        <dbReference type="ARBA" id="ARBA00022777"/>
    </source>
</evidence>
<dbReference type="AlphaFoldDB" id="A0A1U8PM52"/>
<dbReference type="Pfam" id="PF00406">
    <property type="entry name" value="ADK"/>
    <property type="match status" value="1"/>
</dbReference>
<dbReference type="STRING" id="3635.A0A1U8PM52"/>
<evidence type="ECO:0000256" key="5">
    <source>
        <dbReference type="ARBA" id="ARBA00022679"/>
    </source>
</evidence>
<dbReference type="InterPro" id="IPR033690">
    <property type="entry name" value="Adenylat_kinase_CS"/>
</dbReference>
<keyword evidence="10" id="KW-0414">Isoprene biosynthesis</keyword>
<evidence type="ECO:0000256" key="1">
    <source>
        <dbReference type="ARBA" id="ARBA00001946"/>
    </source>
</evidence>
<dbReference type="CDD" id="cd01428">
    <property type="entry name" value="ADK"/>
    <property type="match status" value="1"/>
</dbReference>
<dbReference type="CDD" id="cd00385">
    <property type="entry name" value="Isoprenoid_Biosyn_C1"/>
    <property type="match status" value="1"/>
</dbReference>
<evidence type="ECO:0000256" key="6">
    <source>
        <dbReference type="ARBA" id="ARBA00022723"/>
    </source>
</evidence>
<dbReference type="EC" id="2.7.4.3" evidence="4"/>
<keyword evidence="5 12" id="KW-0808">Transferase</keyword>
<keyword evidence="6" id="KW-0479">Metal-binding</keyword>
<evidence type="ECO:0000256" key="9">
    <source>
        <dbReference type="ARBA" id="ARBA00022842"/>
    </source>
</evidence>
<keyword evidence="9" id="KW-0460">Magnesium</keyword>
<protein>
    <recommendedName>
        <fullName evidence="4">adenylate kinase</fullName>
        <ecNumber evidence="4">2.7.4.3</ecNumber>
    </recommendedName>
    <alternativeName>
        <fullName evidence="11">ATP:AMP phosphotransferase</fullName>
    </alternativeName>
</protein>
<dbReference type="PROSITE" id="PS00113">
    <property type="entry name" value="ADENYLATE_KINASE"/>
    <property type="match status" value="1"/>
</dbReference>
<dbReference type="InterPro" id="IPR008949">
    <property type="entry name" value="Isoprenoid_synthase_dom_sf"/>
</dbReference>
<dbReference type="SMR" id="A0A1U8PM52"/>
<keyword evidence="7" id="KW-0547">Nucleotide-binding</keyword>
<evidence type="ECO:0000256" key="11">
    <source>
        <dbReference type="ARBA" id="ARBA00031517"/>
    </source>
</evidence>
<dbReference type="GeneID" id="107959686"/>
<dbReference type="InterPro" id="IPR027417">
    <property type="entry name" value="P-loop_NTPase"/>
</dbReference>
<dbReference type="RefSeq" id="XP_016751289.2">
    <property type="nucleotide sequence ID" value="XM_016895800.2"/>
</dbReference>
<dbReference type="KEGG" id="ghi:107959686"/>
<organism evidence="13 14">
    <name type="scientific">Gossypium hirsutum</name>
    <name type="common">Upland cotton</name>
    <name type="synonym">Gossypium mexicanum</name>
    <dbReference type="NCBI Taxonomy" id="3635"/>
    <lineage>
        <taxon>Eukaryota</taxon>
        <taxon>Viridiplantae</taxon>
        <taxon>Streptophyta</taxon>
        <taxon>Embryophyta</taxon>
        <taxon>Tracheophyta</taxon>
        <taxon>Spermatophyta</taxon>
        <taxon>Magnoliopsida</taxon>
        <taxon>eudicotyledons</taxon>
        <taxon>Gunneridae</taxon>
        <taxon>Pentapetalae</taxon>
        <taxon>rosids</taxon>
        <taxon>malvids</taxon>
        <taxon>Malvales</taxon>
        <taxon>Malvaceae</taxon>
        <taxon>Malvoideae</taxon>
        <taxon>Gossypium</taxon>
    </lineage>
</organism>
<dbReference type="GO" id="GO:0008299">
    <property type="term" value="P:isoprenoid biosynthetic process"/>
    <property type="evidence" value="ECO:0000318"/>
    <property type="project" value="GO_Central"/>
</dbReference>
<evidence type="ECO:0000313" key="14">
    <source>
        <dbReference type="RefSeq" id="XP_016751289.2"/>
    </source>
</evidence>
<evidence type="ECO:0000256" key="7">
    <source>
        <dbReference type="ARBA" id="ARBA00022741"/>
    </source>
</evidence>
<proteinExistence type="inferred from homology"/>
<comment type="cofactor">
    <cofactor evidence="1">
        <name>Mg(2+)</name>
        <dbReference type="ChEBI" id="CHEBI:18420"/>
    </cofactor>
</comment>
<evidence type="ECO:0000256" key="10">
    <source>
        <dbReference type="ARBA" id="ARBA00023229"/>
    </source>
</evidence>
<name>A0A1U8PM52_GOSHI</name>
<dbReference type="GO" id="GO:0010236">
    <property type="term" value="P:plastoquinone biosynthetic process"/>
    <property type="evidence" value="ECO:0000318"/>
    <property type="project" value="GO_Central"/>
</dbReference>
<dbReference type="PaxDb" id="3635-A0A1U8PM52"/>
<evidence type="ECO:0000313" key="13">
    <source>
        <dbReference type="Proteomes" id="UP000818029"/>
    </source>
</evidence>
<dbReference type="SUPFAM" id="SSF48576">
    <property type="entry name" value="Terpenoid synthases"/>
    <property type="match status" value="1"/>
</dbReference>
<dbReference type="InterPro" id="IPR000850">
    <property type="entry name" value="Adenylat/UMP-CMP_kin"/>
</dbReference>
<dbReference type="Proteomes" id="UP000818029">
    <property type="component" value="Chromosome A11"/>
</dbReference>